<dbReference type="GO" id="GO:0032259">
    <property type="term" value="P:methylation"/>
    <property type="evidence" value="ECO:0007669"/>
    <property type="project" value="UniProtKB-KW"/>
</dbReference>
<evidence type="ECO:0000313" key="1">
    <source>
        <dbReference type="EMBL" id="PRY00860.1"/>
    </source>
</evidence>
<evidence type="ECO:0000313" key="2">
    <source>
        <dbReference type="Proteomes" id="UP000237846"/>
    </source>
</evidence>
<dbReference type="InterPro" id="IPR029063">
    <property type="entry name" value="SAM-dependent_MTases_sf"/>
</dbReference>
<gene>
    <name evidence="1" type="ORF">CLV72_102492</name>
</gene>
<keyword evidence="1" id="KW-0808">Transferase</keyword>
<dbReference type="Proteomes" id="UP000237846">
    <property type="component" value="Unassembled WGS sequence"/>
</dbReference>
<dbReference type="GO" id="GO:0008168">
    <property type="term" value="F:methyltransferase activity"/>
    <property type="evidence" value="ECO:0007669"/>
    <property type="project" value="UniProtKB-KW"/>
</dbReference>
<keyword evidence="1" id="KW-0489">Methyltransferase</keyword>
<dbReference type="EMBL" id="PVZC01000002">
    <property type="protein sequence ID" value="PRY00860.1"/>
    <property type="molecule type" value="Genomic_DNA"/>
</dbReference>
<dbReference type="AlphaFoldDB" id="A0A2T0QAM2"/>
<organism evidence="1 2">
    <name type="scientific">Allonocardiopsis opalescens</name>
    <dbReference type="NCBI Taxonomy" id="1144618"/>
    <lineage>
        <taxon>Bacteria</taxon>
        <taxon>Bacillati</taxon>
        <taxon>Actinomycetota</taxon>
        <taxon>Actinomycetes</taxon>
        <taxon>Streptosporangiales</taxon>
        <taxon>Allonocardiopsis</taxon>
    </lineage>
</organism>
<dbReference type="RefSeq" id="WP_106243005.1">
    <property type="nucleotide sequence ID" value="NZ_PVZC01000002.1"/>
</dbReference>
<name>A0A2T0QAM2_9ACTN</name>
<keyword evidence="2" id="KW-1185">Reference proteome</keyword>
<dbReference type="OrthoDB" id="9799672at2"/>
<accession>A0A2T0QAM2</accession>
<reference evidence="1 2" key="1">
    <citation type="submission" date="2018-03" db="EMBL/GenBank/DDBJ databases">
        <title>Genomic Encyclopedia of Archaeal and Bacterial Type Strains, Phase II (KMG-II): from individual species to whole genera.</title>
        <authorList>
            <person name="Goeker M."/>
        </authorList>
    </citation>
    <scope>NUCLEOTIDE SEQUENCE [LARGE SCALE GENOMIC DNA]</scope>
    <source>
        <strain evidence="1 2">DSM 45601</strain>
    </source>
</reference>
<sequence length="234" mass="26815">MTANTLTDESVSALYRAFATDLRAAREAQRRFLADRQATMKPKLDDIEAEMTYLLLRELRPRQVVEIGTFHGWSTSWLLRALADNGEGQLHSYDLVDNVKSNIPDDLAEKRWTFHHGDVRNELGTLPPDVDYLFIDAAHSGRFAHWYIEHLFPKVPSGTPVSVHDVFHGRRPLPFTEGAVLLRWLADKGVEYFTPAQAKAPETHRRLMELKESLGIAERVHDTKDNPMVFFRLP</sequence>
<dbReference type="SUPFAM" id="SSF53335">
    <property type="entry name" value="S-adenosyl-L-methionine-dependent methyltransferases"/>
    <property type="match status" value="1"/>
</dbReference>
<dbReference type="Pfam" id="PF13578">
    <property type="entry name" value="Methyltransf_24"/>
    <property type="match status" value="1"/>
</dbReference>
<protein>
    <submittedName>
        <fullName evidence="1">Putative O-methyltransferase YrrM</fullName>
    </submittedName>
</protein>
<dbReference type="Gene3D" id="3.40.50.150">
    <property type="entry name" value="Vaccinia Virus protein VP39"/>
    <property type="match status" value="1"/>
</dbReference>
<comment type="caution">
    <text evidence="1">The sequence shown here is derived from an EMBL/GenBank/DDBJ whole genome shotgun (WGS) entry which is preliminary data.</text>
</comment>
<proteinExistence type="predicted"/>